<evidence type="ECO:0000259" key="2">
    <source>
        <dbReference type="Pfam" id="PF01958"/>
    </source>
</evidence>
<dbReference type="Gene3D" id="3.30.360.10">
    <property type="entry name" value="Dihydrodipicolinate Reductase, domain 2"/>
    <property type="match status" value="1"/>
</dbReference>
<dbReference type="GO" id="GO:0033735">
    <property type="term" value="F:aspartate dehydrogenase [NAD(P)+] activity"/>
    <property type="evidence" value="ECO:0007669"/>
    <property type="project" value="InterPro"/>
</dbReference>
<evidence type="ECO:0000259" key="3">
    <source>
        <dbReference type="Pfam" id="PF03447"/>
    </source>
</evidence>
<dbReference type="InterPro" id="IPR002811">
    <property type="entry name" value="Asp_DH"/>
</dbReference>
<comment type="similarity">
    <text evidence="1">Belongs to the L-aspartate dehydrogenase family.</text>
</comment>
<name>A0A1I0FQK4_9FIRM</name>
<dbReference type="PANTHER" id="PTHR31873:SF6">
    <property type="entry name" value="ASPARTATE DEHYDROGENASE DOMAIN-CONTAINING PROTEIN"/>
    <property type="match status" value="1"/>
</dbReference>
<dbReference type="RefSeq" id="WP_092363199.1">
    <property type="nucleotide sequence ID" value="NZ_DAINWJ010000033.1"/>
</dbReference>
<dbReference type="EMBL" id="FOIM01000009">
    <property type="protein sequence ID" value="SET60483.1"/>
    <property type="molecule type" value="Genomic_DNA"/>
</dbReference>
<evidence type="ECO:0000313" key="5">
    <source>
        <dbReference type="Proteomes" id="UP000198508"/>
    </source>
</evidence>
<evidence type="ECO:0000313" key="4">
    <source>
        <dbReference type="EMBL" id="SET60483.1"/>
    </source>
</evidence>
<dbReference type="STRING" id="460384.SAMN05216313_109113"/>
<protein>
    <submittedName>
        <fullName evidence="4">Aspartate dehydrogenase</fullName>
    </submittedName>
</protein>
<dbReference type="Proteomes" id="UP000198508">
    <property type="component" value="Unassembled WGS sequence"/>
</dbReference>
<dbReference type="AlphaFoldDB" id="A0A1I0FQK4"/>
<dbReference type="InterPro" id="IPR036291">
    <property type="entry name" value="NAD(P)-bd_dom_sf"/>
</dbReference>
<proteinExistence type="inferred from homology"/>
<dbReference type="Pfam" id="PF01958">
    <property type="entry name" value="Asp_DH_C"/>
    <property type="match status" value="1"/>
</dbReference>
<keyword evidence="5" id="KW-1185">Reference proteome</keyword>
<evidence type="ECO:0000256" key="1">
    <source>
        <dbReference type="ARBA" id="ARBA00008331"/>
    </source>
</evidence>
<accession>A0A1I0FQK4</accession>
<dbReference type="GO" id="GO:0009435">
    <property type="term" value="P:NAD+ biosynthetic process"/>
    <property type="evidence" value="ECO:0007669"/>
    <property type="project" value="InterPro"/>
</dbReference>
<dbReference type="Gene3D" id="3.40.50.720">
    <property type="entry name" value="NAD(P)-binding Rossmann-like Domain"/>
    <property type="match status" value="1"/>
</dbReference>
<dbReference type="SUPFAM" id="SSF51735">
    <property type="entry name" value="NAD(P)-binding Rossmann-fold domains"/>
    <property type="match status" value="1"/>
</dbReference>
<dbReference type="GO" id="GO:0050661">
    <property type="term" value="F:NADP binding"/>
    <property type="evidence" value="ECO:0007669"/>
    <property type="project" value="InterPro"/>
</dbReference>
<dbReference type="PANTHER" id="PTHR31873">
    <property type="entry name" value="L-ASPARTATE DEHYDROGENASE-RELATED"/>
    <property type="match status" value="1"/>
</dbReference>
<reference evidence="5" key="1">
    <citation type="submission" date="2016-10" db="EMBL/GenBank/DDBJ databases">
        <authorList>
            <person name="Varghese N."/>
            <person name="Submissions S."/>
        </authorList>
    </citation>
    <scope>NUCLEOTIDE SEQUENCE [LARGE SCALE GENOMIC DNA]</scope>
    <source>
        <strain evidence="5">NLAE-zl-G277</strain>
    </source>
</reference>
<dbReference type="Pfam" id="PF03447">
    <property type="entry name" value="NAD_binding_3"/>
    <property type="match status" value="1"/>
</dbReference>
<feature type="domain" description="Aspartate/homoserine dehydrogenase NAD-binding" evidence="3">
    <location>
        <begin position="8"/>
        <end position="113"/>
    </location>
</feature>
<organism evidence="4 5">
    <name type="scientific">Enterocloster lavalensis</name>
    <dbReference type="NCBI Taxonomy" id="460384"/>
    <lineage>
        <taxon>Bacteria</taxon>
        <taxon>Bacillati</taxon>
        <taxon>Bacillota</taxon>
        <taxon>Clostridia</taxon>
        <taxon>Lachnospirales</taxon>
        <taxon>Lachnospiraceae</taxon>
        <taxon>Enterocloster</taxon>
    </lineage>
</organism>
<gene>
    <name evidence="4" type="ORF">SAMN05216313_109113</name>
</gene>
<feature type="domain" description="Aspartate dehydrogenase" evidence="2">
    <location>
        <begin position="151"/>
        <end position="234"/>
    </location>
</feature>
<dbReference type="SUPFAM" id="SSF55347">
    <property type="entry name" value="Glyceraldehyde-3-phosphate dehydrogenase-like, C-terminal domain"/>
    <property type="match status" value="1"/>
</dbReference>
<sequence>MRRIGFLGCGKIGKALVRHIAEREDMAVEFIQDPGFINDIGVQCPVLAKADEAAFAGADLIVECATAQVLSENLELILAHCDLMMFSVTAFGDPDFERRAKALCGTYGRTIFIPHGAILGLDGIFDGGPVWRQVTVETVKSPSSLGRQDNRRSVVYEGPTREACVHFPRNVNVHAAVALAGIGFDRTISRIISDPEVSTNAHRISLSGDGISITLDISSYAAGAVTGAYTPYSACGSLDRALGNGAGLRFV</sequence>
<dbReference type="GeneID" id="93278298"/>
<dbReference type="InterPro" id="IPR005106">
    <property type="entry name" value="Asp/hSer_DH_NAD-bd"/>
</dbReference>